<dbReference type="PRINTS" id="PR00508">
    <property type="entry name" value="S21N4MTFRASE"/>
</dbReference>
<dbReference type="GO" id="GO:0009307">
    <property type="term" value="P:DNA restriction-modification system"/>
    <property type="evidence" value="ECO:0007669"/>
    <property type="project" value="UniProtKB-KW"/>
</dbReference>
<comment type="similarity">
    <text evidence="1">Belongs to the N(4)/N(6)-methyltransferase family. N(4) subfamily.</text>
</comment>
<proteinExistence type="inferred from homology"/>
<dbReference type="InterPro" id="IPR029063">
    <property type="entry name" value="SAM-dependent_MTases_sf"/>
</dbReference>
<comment type="catalytic activity">
    <reaction evidence="7">
        <text>a 2'-deoxycytidine in DNA + S-adenosyl-L-methionine = an N(4)-methyl-2'-deoxycytidine in DNA + S-adenosyl-L-homocysteine + H(+)</text>
        <dbReference type="Rhea" id="RHEA:16857"/>
        <dbReference type="Rhea" id="RHEA-COMP:11369"/>
        <dbReference type="Rhea" id="RHEA-COMP:13674"/>
        <dbReference type="ChEBI" id="CHEBI:15378"/>
        <dbReference type="ChEBI" id="CHEBI:57856"/>
        <dbReference type="ChEBI" id="CHEBI:59789"/>
        <dbReference type="ChEBI" id="CHEBI:85452"/>
        <dbReference type="ChEBI" id="CHEBI:137933"/>
        <dbReference type="EC" id="2.1.1.113"/>
    </reaction>
</comment>
<dbReference type="GO" id="GO:0008170">
    <property type="term" value="F:N-methyltransferase activity"/>
    <property type="evidence" value="ECO:0007669"/>
    <property type="project" value="InterPro"/>
</dbReference>
<evidence type="ECO:0000256" key="4">
    <source>
        <dbReference type="ARBA" id="ARBA00022691"/>
    </source>
</evidence>
<keyword evidence="3 10" id="KW-0808">Transferase</keyword>
<keyword evidence="5" id="KW-0680">Restriction system</keyword>
<dbReference type="Proteomes" id="UP000580839">
    <property type="component" value="Unassembled WGS sequence"/>
</dbReference>
<sequence>METLPDESVDLVMTSPPFALLRQKDYGNVPDHEYIAWFTPFAKEIQRILKPTGSFVLDIGGTWNKGEPTRSVYHYDLAVQLVRHGFFLAQEFFWFNPAKLPSPAEWVTVRRIRVKDAVNMVWWFSKTTKPKATNRKVLTPYSESMKALLKNGYNKGLRPSGHDISDNFSKDNGGAIPSNLLAIPNTESNTLYQRRCKECGIKAHPARYPAGLPDFFVKMLTDPGDLVLDPFGGSNMTGQVCEADGRRWISCDLDPEYVTASMFRFDGKIVSKTIALPRPKLKVVKKTA</sequence>
<dbReference type="Pfam" id="PF01555">
    <property type="entry name" value="N6_N4_Mtase"/>
    <property type="match status" value="1"/>
</dbReference>
<evidence type="ECO:0000259" key="9">
    <source>
        <dbReference type="Pfam" id="PF01555"/>
    </source>
</evidence>
<evidence type="ECO:0000256" key="2">
    <source>
        <dbReference type="ARBA" id="ARBA00022603"/>
    </source>
</evidence>
<evidence type="ECO:0000256" key="3">
    <source>
        <dbReference type="ARBA" id="ARBA00022679"/>
    </source>
</evidence>
<keyword evidence="2 10" id="KW-0489">Methyltransferase</keyword>
<keyword evidence="6" id="KW-0238">DNA-binding</keyword>
<evidence type="ECO:0000256" key="5">
    <source>
        <dbReference type="ARBA" id="ARBA00022747"/>
    </source>
</evidence>
<evidence type="ECO:0000313" key="10">
    <source>
        <dbReference type="EMBL" id="NOT35554.1"/>
    </source>
</evidence>
<dbReference type="Gene3D" id="3.40.50.150">
    <property type="entry name" value="Vaccinia Virus protein VP39"/>
    <property type="match status" value="1"/>
</dbReference>
<evidence type="ECO:0000256" key="7">
    <source>
        <dbReference type="ARBA" id="ARBA00049120"/>
    </source>
</evidence>
<gene>
    <name evidence="10" type="ORF">HOP12_15525</name>
</gene>
<dbReference type="EMBL" id="JABFRW010000201">
    <property type="protein sequence ID" value="NOT35554.1"/>
    <property type="molecule type" value="Genomic_DNA"/>
</dbReference>
<dbReference type="EC" id="2.1.1.-" evidence="8"/>
<evidence type="ECO:0000256" key="6">
    <source>
        <dbReference type="ARBA" id="ARBA00023125"/>
    </source>
</evidence>
<dbReference type="AlphaFoldDB" id="A0A849SSB2"/>
<dbReference type="InterPro" id="IPR001091">
    <property type="entry name" value="RM_Methyltransferase"/>
</dbReference>
<keyword evidence="4" id="KW-0949">S-adenosyl-L-methionine</keyword>
<dbReference type="GO" id="GO:0032259">
    <property type="term" value="P:methylation"/>
    <property type="evidence" value="ECO:0007669"/>
    <property type="project" value="UniProtKB-KW"/>
</dbReference>
<evidence type="ECO:0000256" key="8">
    <source>
        <dbReference type="RuleBase" id="RU362026"/>
    </source>
</evidence>
<dbReference type="InterPro" id="IPR017985">
    <property type="entry name" value="MeTrfase_CN4_CS"/>
</dbReference>
<feature type="domain" description="DNA methylase N-4/N-6" evidence="9">
    <location>
        <begin position="9"/>
        <end position="261"/>
    </location>
</feature>
<evidence type="ECO:0000313" key="11">
    <source>
        <dbReference type="Proteomes" id="UP000580839"/>
    </source>
</evidence>
<dbReference type="SUPFAM" id="SSF53335">
    <property type="entry name" value="S-adenosyl-L-methionine-dependent methyltransferases"/>
    <property type="match status" value="1"/>
</dbReference>
<evidence type="ECO:0000256" key="1">
    <source>
        <dbReference type="ARBA" id="ARBA00010203"/>
    </source>
</evidence>
<dbReference type="GO" id="GO:0015667">
    <property type="term" value="F:site-specific DNA-methyltransferase (cytosine-N4-specific) activity"/>
    <property type="evidence" value="ECO:0007669"/>
    <property type="project" value="UniProtKB-EC"/>
</dbReference>
<dbReference type="PROSITE" id="PS00093">
    <property type="entry name" value="N4_MTASE"/>
    <property type="match status" value="1"/>
</dbReference>
<dbReference type="GO" id="GO:0003677">
    <property type="term" value="F:DNA binding"/>
    <property type="evidence" value="ECO:0007669"/>
    <property type="project" value="UniProtKB-KW"/>
</dbReference>
<accession>A0A849SSB2</accession>
<name>A0A849SSB2_UNCEI</name>
<comment type="caution">
    <text evidence="10">The sequence shown here is derived from an EMBL/GenBank/DDBJ whole genome shotgun (WGS) entry which is preliminary data.</text>
</comment>
<protein>
    <recommendedName>
        <fullName evidence="8">Methyltransferase</fullName>
        <ecNumber evidence="8">2.1.1.-</ecNumber>
    </recommendedName>
</protein>
<reference evidence="10 11" key="1">
    <citation type="submission" date="2020-04" db="EMBL/GenBank/DDBJ databases">
        <title>Metagenomic profiling of ammonia- and methane-oxidizing microorganisms in a Dutch drinking water treatment plant.</title>
        <authorList>
            <person name="Poghosyan L."/>
            <person name="Leucker S."/>
        </authorList>
    </citation>
    <scope>NUCLEOTIDE SEQUENCE [LARGE SCALE GENOMIC DNA]</scope>
    <source>
        <strain evidence="10">S-RSF-IL-03</strain>
    </source>
</reference>
<dbReference type="InterPro" id="IPR002941">
    <property type="entry name" value="DNA_methylase_N4/N6"/>
</dbReference>
<organism evidence="10 11">
    <name type="scientific">Eiseniibacteriota bacterium</name>
    <dbReference type="NCBI Taxonomy" id="2212470"/>
    <lineage>
        <taxon>Bacteria</taxon>
        <taxon>Candidatus Eiseniibacteriota</taxon>
    </lineage>
</organism>